<dbReference type="GO" id="GO:0006952">
    <property type="term" value="P:defense response"/>
    <property type="evidence" value="ECO:0007669"/>
    <property type="project" value="UniProtKB-KW"/>
</dbReference>
<dbReference type="EMBL" id="NBSK02000003">
    <property type="protein sequence ID" value="KAJ0219084.1"/>
    <property type="molecule type" value="Genomic_DNA"/>
</dbReference>
<reference evidence="2 3" key="1">
    <citation type="journal article" date="2017" name="Nat. Commun.">
        <title>Genome assembly with in vitro proximity ligation data and whole-genome triplication in lettuce.</title>
        <authorList>
            <person name="Reyes-Chin-Wo S."/>
            <person name="Wang Z."/>
            <person name="Yang X."/>
            <person name="Kozik A."/>
            <person name="Arikit S."/>
            <person name="Song C."/>
            <person name="Xia L."/>
            <person name="Froenicke L."/>
            <person name="Lavelle D.O."/>
            <person name="Truco M.J."/>
            <person name="Xia R."/>
            <person name="Zhu S."/>
            <person name="Xu C."/>
            <person name="Xu H."/>
            <person name="Xu X."/>
            <person name="Cox K."/>
            <person name="Korf I."/>
            <person name="Meyers B.C."/>
            <person name="Michelmore R.W."/>
        </authorList>
    </citation>
    <scope>NUCLEOTIDE SEQUENCE [LARGE SCALE GENOMIC DNA]</scope>
    <source>
        <strain evidence="3">cv. Salinas</strain>
        <tissue evidence="2">Seedlings</tissue>
    </source>
</reference>
<evidence type="ECO:0000256" key="1">
    <source>
        <dbReference type="ARBA" id="ARBA00022821"/>
    </source>
</evidence>
<keyword evidence="1" id="KW-0611">Plant defense</keyword>
<sequence length="165" mass="18566">MESFPNHELPKLNVLTHLSIVNCDSMDASFSGGLWPPTLCRLKIGGLKTPISKWDPQTFPTSLVVLSLHGGQSENVSNFSQLSHFPSSITSLEIYGFEKLESVSMGLQHLTSLQHLVIYKCLETIDLPDKLFPLLLSLKIRGCPNVTTQFSRPKISFLKHYFRKH</sequence>
<dbReference type="Proteomes" id="UP000235145">
    <property type="component" value="Unassembled WGS sequence"/>
</dbReference>
<organism evidence="2 3">
    <name type="scientific">Lactuca sativa</name>
    <name type="common">Garden lettuce</name>
    <dbReference type="NCBI Taxonomy" id="4236"/>
    <lineage>
        <taxon>Eukaryota</taxon>
        <taxon>Viridiplantae</taxon>
        <taxon>Streptophyta</taxon>
        <taxon>Embryophyta</taxon>
        <taxon>Tracheophyta</taxon>
        <taxon>Spermatophyta</taxon>
        <taxon>Magnoliopsida</taxon>
        <taxon>eudicotyledons</taxon>
        <taxon>Gunneridae</taxon>
        <taxon>Pentapetalae</taxon>
        <taxon>asterids</taxon>
        <taxon>campanulids</taxon>
        <taxon>Asterales</taxon>
        <taxon>Asteraceae</taxon>
        <taxon>Cichorioideae</taxon>
        <taxon>Cichorieae</taxon>
        <taxon>Lactucinae</taxon>
        <taxon>Lactuca</taxon>
    </lineage>
</organism>
<name>A0A9R1XN61_LACSA</name>
<gene>
    <name evidence="2" type="ORF">LSAT_V11C300148170</name>
</gene>
<comment type="caution">
    <text evidence="2">The sequence shown here is derived from an EMBL/GenBank/DDBJ whole genome shotgun (WGS) entry which is preliminary data.</text>
</comment>
<dbReference type="SUPFAM" id="SSF52058">
    <property type="entry name" value="L domain-like"/>
    <property type="match status" value="1"/>
</dbReference>
<evidence type="ECO:0000313" key="3">
    <source>
        <dbReference type="Proteomes" id="UP000235145"/>
    </source>
</evidence>
<dbReference type="Gene3D" id="3.80.10.10">
    <property type="entry name" value="Ribonuclease Inhibitor"/>
    <property type="match status" value="1"/>
</dbReference>
<protein>
    <recommendedName>
        <fullName evidence="4">NB-ARC domain-containing protein</fullName>
    </recommendedName>
</protein>
<dbReference type="AlphaFoldDB" id="A0A9R1XN61"/>
<dbReference type="PANTHER" id="PTHR36766">
    <property type="entry name" value="PLANT BROAD-SPECTRUM MILDEW RESISTANCE PROTEIN RPW8"/>
    <property type="match status" value="1"/>
</dbReference>
<dbReference type="PANTHER" id="PTHR36766:SF61">
    <property type="entry name" value="NB-ARC DOMAIN DISEASE RESISTANCE PROTEIN"/>
    <property type="match status" value="1"/>
</dbReference>
<proteinExistence type="predicted"/>
<evidence type="ECO:0000313" key="2">
    <source>
        <dbReference type="EMBL" id="KAJ0219084.1"/>
    </source>
</evidence>
<dbReference type="InterPro" id="IPR032675">
    <property type="entry name" value="LRR_dom_sf"/>
</dbReference>
<evidence type="ECO:0008006" key="4">
    <source>
        <dbReference type="Google" id="ProtNLM"/>
    </source>
</evidence>
<keyword evidence="3" id="KW-1185">Reference proteome</keyword>
<accession>A0A9R1XN61</accession>